<keyword evidence="7 10" id="KW-1133">Transmembrane helix</keyword>
<dbReference type="EMBL" id="KN570223">
    <property type="protein sequence ID" value="KHJ84082.1"/>
    <property type="molecule type" value="Genomic_DNA"/>
</dbReference>
<evidence type="ECO:0000256" key="5">
    <source>
        <dbReference type="ARBA" id="ARBA00022692"/>
    </source>
</evidence>
<reference evidence="11 12" key="1">
    <citation type="submission" date="2014-03" db="EMBL/GenBank/DDBJ databases">
        <title>Draft genome of the hookworm Oesophagostomum dentatum.</title>
        <authorList>
            <person name="Mitreva M."/>
        </authorList>
    </citation>
    <scope>NUCLEOTIDE SEQUENCE [LARGE SCALE GENOMIC DNA]</scope>
    <source>
        <strain evidence="11 12">OD-Hann</strain>
    </source>
</reference>
<dbReference type="Proteomes" id="UP000053660">
    <property type="component" value="Unassembled WGS sequence"/>
</dbReference>
<evidence type="ECO:0000256" key="4">
    <source>
        <dbReference type="ARBA" id="ARBA00022679"/>
    </source>
</evidence>
<dbReference type="GO" id="GO:0000139">
    <property type="term" value="C:Golgi membrane"/>
    <property type="evidence" value="ECO:0007669"/>
    <property type="project" value="UniProtKB-SubCell"/>
</dbReference>
<comment type="similarity">
    <text evidence="2 10">Belongs to the glycosyltransferase 31 family.</text>
</comment>
<evidence type="ECO:0000256" key="10">
    <source>
        <dbReference type="RuleBase" id="RU363063"/>
    </source>
</evidence>
<dbReference type="GO" id="GO:0016758">
    <property type="term" value="F:hexosyltransferase activity"/>
    <property type="evidence" value="ECO:0007669"/>
    <property type="project" value="InterPro"/>
</dbReference>
<dbReference type="GO" id="GO:0008194">
    <property type="term" value="F:UDP-glycosyltransferase activity"/>
    <property type="evidence" value="ECO:0007669"/>
    <property type="project" value="TreeGrafter"/>
</dbReference>
<dbReference type="PANTHER" id="PTHR11214:SF349">
    <property type="entry name" value="BETA-1,3-GALACTOSYLTRANSFERASE BRN"/>
    <property type="match status" value="1"/>
</dbReference>
<evidence type="ECO:0000313" key="11">
    <source>
        <dbReference type="EMBL" id="KHJ84082.1"/>
    </source>
</evidence>
<name>A0A0B1SKQ7_OESDE</name>
<proteinExistence type="inferred from homology"/>
<dbReference type="AlphaFoldDB" id="A0A0B1SKQ7"/>
<sequence length="215" mass="24858">MFFPRRYKNLLLRPHTLLLLVAVVFLWFIGVFDHLLEESFDEFRWPPYDFDVAAETFRADAGKPFRLAVINDLREFRRLAEPECHDENEKLKLLVIVKSAVPNEKQRNAIRKTWGLHRGSVRVVFIVGVKSDAAAVISHTLPEEIRVNKDILHVDVLDTYRNNTLKFFHSISYAFKPNKGCPVPDFVLLVDDDYMVSVNGLLQHTDGKNISEHVS</sequence>
<feature type="transmembrane region" description="Helical" evidence="10">
    <location>
        <begin position="12"/>
        <end position="32"/>
    </location>
</feature>
<evidence type="ECO:0000256" key="6">
    <source>
        <dbReference type="ARBA" id="ARBA00022968"/>
    </source>
</evidence>
<keyword evidence="3 10" id="KW-0328">Glycosyltransferase</keyword>
<evidence type="ECO:0000256" key="1">
    <source>
        <dbReference type="ARBA" id="ARBA00004323"/>
    </source>
</evidence>
<keyword evidence="5 10" id="KW-0812">Transmembrane</keyword>
<dbReference type="Gene3D" id="3.90.550.50">
    <property type="match status" value="1"/>
</dbReference>
<protein>
    <recommendedName>
        <fullName evidence="10">Hexosyltransferase</fullName>
        <ecNumber evidence="10">2.4.1.-</ecNumber>
    </recommendedName>
</protein>
<keyword evidence="8 10" id="KW-0333">Golgi apparatus</keyword>
<keyword evidence="6 10" id="KW-0735">Signal-anchor</keyword>
<evidence type="ECO:0000256" key="7">
    <source>
        <dbReference type="ARBA" id="ARBA00022989"/>
    </source>
</evidence>
<dbReference type="InterPro" id="IPR002659">
    <property type="entry name" value="Glyco_trans_31"/>
</dbReference>
<comment type="subcellular location">
    <subcellularLocation>
        <location evidence="1 10">Golgi apparatus membrane</location>
        <topology evidence="1 10">Single-pass type II membrane protein</topology>
    </subcellularLocation>
</comment>
<dbReference type="OrthoDB" id="5957813at2759"/>
<organism evidence="11 12">
    <name type="scientific">Oesophagostomum dentatum</name>
    <name type="common">Nodular worm</name>
    <dbReference type="NCBI Taxonomy" id="61180"/>
    <lineage>
        <taxon>Eukaryota</taxon>
        <taxon>Metazoa</taxon>
        <taxon>Ecdysozoa</taxon>
        <taxon>Nematoda</taxon>
        <taxon>Chromadorea</taxon>
        <taxon>Rhabditida</taxon>
        <taxon>Rhabditina</taxon>
        <taxon>Rhabditomorpha</taxon>
        <taxon>Strongyloidea</taxon>
        <taxon>Strongylidae</taxon>
        <taxon>Oesophagostomum</taxon>
    </lineage>
</organism>
<evidence type="ECO:0000256" key="8">
    <source>
        <dbReference type="ARBA" id="ARBA00023034"/>
    </source>
</evidence>
<dbReference type="PANTHER" id="PTHR11214">
    <property type="entry name" value="BETA-1,3-N-ACETYLGLUCOSAMINYLTRANSFERASE"/>
    <property type="match status" value="1"/>
</dbReference>
<dbReference type="Pfam" id="PF01762">
    <property type="entry name" value="Galactosyl_T"/>
    <property type="match status" value="1"/>
</dbReference>
<dbReference type="EC" id="2.4.1.-" evidence="10"/>
<dbReference type="GO" id="GO:0006493">
    <property type="term" value="P:protein O-linked glycosylation"/>
    <property type="evidence" value="ECO:0007669"/>
    <property type="project" value="TreeGrafter"/>
</dbReference>
<keyword evidence="4" id="KW-0808">Transferase</keyword>
<evidence type="ECO:0000256" key="2">
    <source>
        <dbReference type="ARBA" id="ARBA00008661"/>
    </source>
</evidence>
<evidence type="ECO:0000256" key="3">
    <source>
        <dbReference type="ARBA" id="ARBA00022676"/>
    </source>
</evidence>
<keyword evidence="12" id="KW-1185">Reference proteome</keyword>
<accession>A0A0B1SKQ7</accession>
<evidence type="ECO:0000256" key="9">
    <source>
        <dbReference type="ARBA" id="ARBA00023136"/>
    </source>
</evidence>
<gene>
    <name evidence="11" type="ORF">OESDEN_16208</name>
</gene>
<keyword evidence="9 10" id="KW-0472">Membrane</keyword>
<evidence type="ECO:0000313" key="12">
    <source>
        <dbReference type="Proteomes" id="UP000053660"/>
    </source>
</evidence>